<evidence type="ECO:0000313" key="1">
    <source>
        <dbReference type="EMBL" id="GAI35823.1"/>
    </source>
</evidence>
<protein>
    <recommendedName>
        <fullName evidence="2">DUF4238 domain-containing protein</fullName>
    </recommendedName>
</protein>
<feature type="non-terminal residue" evidence="1">
    <location>
        <position position="222"/>
    </location>
</feature>
<name>X1MX06_9ZZZZ</name>
<accession>X1MX06</accession>
<proteinExistence type="predicted"/>
<sequence>MKKSEQSKKSRSKKHHYLPRYYLKGFTDSRNYFFVYDKQKDRILPNALTPDTFFFENNLNTVILPNGTYSDFLEDSYTEFEVQTRGSLDTIRNSNIKTPIQLIDMMHLFLFLLFLHWRLPSNIKYVEELSKKFFVADYKDLNYFTIKNKNGKTASKEIIDKIKNSTAFKKTSKLIIPFAPFYDGRWGERLKNWRFLYTGDENNWHLVGDNPIITKGNSDHDP</sequence>
<organism evidence="1">
    <name type="scientific">marine sediment metagenome</name>
    <dbReference type="NCBI Taxonomy" id="412755"/>
    <lineage>
        <taxon>unclassified sequences</taxon>
        <taxon>metagenomes</taxon>
        <taxon>ecological metagenomes</taxon>
    </lineage>
</organism>
<reference evidence="1" key="1">
    <citation type="journal article" date="2014" name="Front. Microbiol.">
        <title>High frequency of phylogenetically diverse reductive dehalogenase-homologous genes in deep subseafloor sedimentary metagenomes.</title>
        <authorList>
            <person name="Kawai M."/>
            <person name="Futagami T."/>
            <person name="Toyoda A."/>
            <person name="Takaki Y."/>
            <person name="Nishi S."/>
            <person name="Hori S."/>
            <person name="Arai W."/>
            <person name="Tsubouchi T."/>
            <person name="Morono Y."/>
            <person name="Uchiyama I."/>
            <person name="Ito T."/>
            <person name="Fujiyama A."/>
            <person name="Inagaki F."/>
            <person name="Takami H."/>
        </authorList>
    </citation>
    <scope>NUCLEOTIDE SEQUENCE</scope>
    <source>
        <strain evidence="1">Expedition CK06-06</strain>
    </source>
</reference>
<dbReference type="Pfam" id="PF14022">
    <property type="entry name" value="DUF4238"/>
    <property type="match status" value="1"/>
</dbReference>
<gene>
    <name evidence="1" type="ORF">S06H3_38334</name>
</gene>
<comment type="caution">
    <text evidence="1">The sequence shown here is derived from an EMBL/GenBank/DDBJ whole genome shotgun (WGS) entry which is preliminary data.</text>
</comment>
<dbReference type="InterPro" id="IPR025332">
    <property type="entry name" value="DUF4238"/>
</dbReference>
<dbReference type="EMBL" id="BARV01023358">
    <property type="protein sequence ID" value="GAI35823.1"/>
    <property type="molecule type" value="Genomic_DNA"/>
</dbReference>
<evidence type="ECO:0008006" key="2">
    <source>
        <dbReference type="Google" id="ProtNLM"/>
    </source>
</evidence>
<dbReference type="AlphaFoldDB" id="X1MX06"/>